<dbReference type="AlphaFoldDB" id="A0A2D2CYG6"/>
<sequence length="79" mass="8584">MQKRIRRAMADFAIARHGGDDLTTISALMTESLGSLFELINTLGFAPTEEQFVQIAIETARIVARGEHYLGVSSEVGSS</sequence>
<organism evidence="1 2">
    <name type="scientific">Methylosinus trichosporium (strain ATCC 35070 / NCIMB 11131 / UNIQEM 75 / OB3b)</name>
    <dbReference type="NCBI Taxonomy" id="595536"/>
    <lineage>
        <taxon>Bacteria</taxon>
        <taxon>Pseudomonadati</taxon>
        <taxon>Pseudomonadota</taxon>
        <taxon>Alphaproteobacteria</taxon>
        <taxon>Hyphomicrobiales</taxon>
        <taxon>Methylocystaceae</taxon>
        <taxon>Methylosinus</taxon>
    </lineage>
</organism>
<keyword evidence="2" id="KW-1185">Reference proteome</keyword>
<dbReference type="EMBL" id="CP023737">
    <property type="protein sequence ID" value="ATQ67766.1"/>
    <property type="molecule type" value="Genomic_DNA"/>
</dbReference>
<dbReference type="STRING" id="595536.GCA_000178815_03640"/>
<dbReference type="KEGG" id="mtw:CQW49_07565"/>
<reference evidence="2" key="1">
    <citation type="submission" date="2017-10" db="EMBL/GenBank/DDBJ databases">
        <title>Completed PacBio SMRT sequence of Methylosinus trichosporium OB3b reveals presence of a third large plasmid.</title>
        <authorList>
            <person name="Charles T.C."/>
            <person name="Lynch M.D.J."/>
            <person name="Heil J.R."/>
            <person name="Cheng J."/>
        </authorList>
    </citation>
    <scope>NUCLEOTIDE SEQUENCE [LARGE SCALE GENOMIC DNA]</scope>
    <source>
        <strain evidence="2">OB3b</strain>
    </source>
</reference>
<protein>
    <submittedName>
        <fullName evidence="1">Uncharacterized protein</fullName>
    </submittedName>
</protein>
<gene>
    <name evidence="1" type="ORF">CQW49_07565</name>
</gene>
<name>A0A2D2CYG6_METT3</name>
<dbReference type="Proteomes" id="UP000230709">
    <property type="component" value="Chromosome"/>
</dbReference>
<evidence type="ECO:0000313" key="1">
    <source>
        <dbReference type="EMBL" id="ATQ67766.1"/>
    </source>
</evidence>
<accession>A0A2D2CYG6</accession>
<proteinExistence type="predicted"/>
<evidence type="ECO:0000313" key="2">
    <source>
        <dbReference type="Proteomes" id="UP000230709"/>
    </source>
</evidence>